<evidence type="ECO:0000313" key="1">
    <source>
        <dbReference type="EMBL" id="TDN42097.1"/>
    </source>
</evidence>
<organism evidence="1 2">
    <name type="scientific">Haemophilus haemolyticus</name>
    <dbReference type="NCBI Taxonomy" id="726"/>
    <lineage>
        <taxon>Bacteria</taxon>
        <taxon>Pseudomonadati</taxon>
        <taxon>Pseudomonadota</taxon>
        <taxon>Gammaproteobacteria</taxon>
        <taxon>Pasteurellales</taxon>
        <taxon>Pasteurellaceae</taxon>
        <taxon>Haemophilus</taxon>
    </lineage>
</organism>
<dbReference type="EMBL" id="RWKG01000019">
    <property type="protein sequence ID" value="TDN42097.1"/>
    <property type="molecule type" value="Genomic_DNA"/>
</dbReference>
<dbReference type="RefSeq" id="WP_208107093.1">
    <property type="nucleotide sequence ID" value="NZ_RWKG01000019.1"/>
</dbReference>
<name>A0AAQ2BKI8_HAEHA</name>
<protein>
    <submittedName>
        <fullName evidence="1">Uncharacterized protein</fullName>
    </submittedName>
</protein>
<accession>A0AAQ2BKI8</accession>
<evidence type="ECO:0000313" key="2">
    <source>
        <dbReference type="Proteomes" id="UP000294998"/>
    </source>
</evidence>
<reference evidence="1 2" key="1">
    <citation type="submission" date="2018-12" db="EMBL/GenBank/DDBJ databases">
        <authorList>
            <person name="Fluit A.C."/>
        </authorList>
    </citation>
    <scope>NUCLEOTIDE SEQUENCE [LARGE SCALE GENOMIC DNA]</scope>
    <source>
        <strain evidence="1 2">16-549009</strain>
    </source>
</reference>
<proteinExistence type="predicted"/>
<sequence>MKHKLDDVPKRMLRLGLAALTHANTHANYFSFENDMWAELSVLQVAHAMEILIKARIAQEHPLLIFDSLPKSSQVEHLDYESLLNNAKTVQYSDLPEHLWATTGVTIKNVDLYKKFGQLRNSIQHFAYPESTDCSQLSIQYIYEIIDPFIYQCWGLYAVNYYEDSEVTFLLEGLIAREIKFLIPQEIIGRYLDENSFSKSSDGYKQEMITRLNVFKKTCS</sequence>
<dbReference type="AlphaFoldDB" id="A0AAQ2BKI8"/>
<comment type="caution">
    <text evidence="1">The sequence shown here is derived from an EMBL/GenBank/DDBJ whole genome shotgun (WGS) entry which is preliminary data.</text>
</comment>
<gene>
    <name evidence="1" type="ORF">EGH31_0761</name>
</gene>
<dbReference type="Proteomes" id="UP000294998">
    <property type="component" value="Unassembled WGS sequence"/>
</dbReference>